<keyword evidence="5" id="KW-1185">Reference proteome</keyword>
<evidence type="ECO:0000313" key="5">
    <source>
        <dbReference type="Proteomes" id="UP001217485"/>
    </source>
</evidence>
<dbReference type="SUPFAM" id="SSF53474">
    <property type="entry name" value="alpha/beta-Hydrolases"/>
    <property type="match status" value="1"/>
</dbReference>
<proteinExistence type="inferred from homology"/>
<dbReference type="InterPro" id="IPR013094">
    <property type="entry name" value="AB_hydrolase_3"/>
</dbReference>
<evidence type="ECO:0000259" key="3">
    <source>
        <dbReference type="Pfam" id="PF07859"/>
    </source>
</evidence>
<dbReference type="PANTHER" id="PTHR48081">
    <property type="entry name" value="AB HYDROLASE SUPERFAMILY PROTEIN C4A8.06C"/>
    <property type="match status" value="1"/>
</dbReference>
<dbReference type="EMBL" id="JAQNDK010000001">
    <property type="protein sequence ID" value="MDC0678831.1"/>
    <property type="molecule type" value="Genomic_DNA"/>
</dbReference>
<accession>A0ABT5C0V6</accession>
<dbReference type="GO" id="GO:0016787">
    <property type="term" value="F:hydrolase activity"/>
    <property type="evidence" value="ECO:0007669"/>
    <property type="project" value="UniProtKB-KW"/>
</dbReference>
<organism evidence="4 5">
    <name type="scientific">Sorangium atrum</name>
    <dbReference type="NCBI Taxonomy" id="2995308"/>
    <lineage>
        <taxon>Bacteria</taxon>
        <taxon>Pseudomonadati</taxon>
        <taxon>Myxococcota</taxon>
        <taxon>Polyangia</taxon>
        <taxon>Polyangiales</taxon>
        <taxon>Polyangiaceae</taxon>
        <taxon>Sorangium</taxon>
    </lineage>
</organism>
<dbReference type="RefSeq" id="WP_272095675.1">
    <property type="nucleotide sequence ID" value="NZ_JAQNDK010000001.1"/>
</dbReference>
<evidence type="ECO:0000313" key="4">
    <source>
        <dbReference type="EMBL" id="MDC0678831.1"/>
    </source>
</evidence>
<keyword evidence="2 4" id="KW-0378">Hydrolase</keyword>
<sequence>MSETQLQDHRRSKTEIIKLPSEERQREAALRERFASFWATATGDRRAVYDAFISGSPLTSDVTLEAVDEAGVRGFFIHPQQAEPKRAILYLHGGGYVLGSAKAYRGFVSQIVSRTKIPALVIDYPLAPEASLPAAPDAARTASLFLIAKGFDRIAIVGDSAGGGLTLVTLAGLIGKPAGPAPVAGVVFSPWVDLSFTGASMTDPDIVDPLLGHDYLQDCARKVVGAHSPSDPLASPLFGDLKGLPPLLIQVGTDERLLDDSKQYADRAAKAGVSVELQIFEGMHHVFQLDVAHLETSRNALDRAARFLRDAFDRG</sequence>
<dbReference type="InterPro" id="IPR050300">
    <property type="entry name" value="GDXG_lipolytic_enzyme"/>
</dbReference>
<dbReference type="Proteomes" id="UP001217485">
    <property type="component" value="Unassembled WGS sequence"/>
</dbReference>
<dbReference type="Pfam" id="PF07859">
    <property type="entry name" value="Abhydrolase_3"/>
    <property type="match status" value="1"/>
</dbReference>
<name>A0ABT5C0V6_9BACT</name>
<reference evidence="4 5" key="1">
    <citation type="submission" date="2023-01" db="EMBL/GenBank/DDBJ databases">
        <title>Minimal conservation of predation-associated metabolite biosynthetic gene clusters underscores biosynthetic potential of Myxococcota including descriptions for ten novel species: Archangium lansinium sp. nov., Myxococcus landrumus sp. nov., Nannocystis bai.</title>
        <authorList>
            <person name="Ahearne A."/>
            <person name="Stevens C."/>
            <person name="Dowd S."/>
        </authorList>
    </citation>
    <scope>NUCLEOTIDE SEQUENCE [LARGE SCALE GENOMIC DNA]</scope>
    <source>
        <strain evidence="4 5">WIWO2</strain>
    </source>
</reference>
<dbReference type="PANTHER" id="PTHR48081:SF30">
    <property type="entry name" value="ACETYL-HYDROLASE LIPR-RELATED"/>
    <property type="match status" value="1"/>
</dbReference>
<evidence type="ECO:0000256" key="2">
    <source>
        <dbReference type="ARBA" id="ARBA00022801"/>
    </source>
</evidence>
<feature type="domain" description="Alpha/beta hydrolase fold-3" evidence="3">
    <location>
        <begin position="88"/>
        <end position="288"/>
    </location>
</feature>
<dbReference type="InterPro" id="IPR029058">
    <property type="entry name" value="AB_hydrolase_fold"/>
</dbReference>
<comment type="similarity">
    <text evidence="1">Belongs to the 'GDXG' lipolytic enzyme family.</text>
</comment>
<protein>
    <submittedName>
        <fullName evidence="4">Alpha/beta hydrolase</fullName>
    </submittedName>
</protein>
<evidence type="ECO:0000256" key="1">
    <source>
        <dbReference type="ARBA" id="ARBA00010515"/>
    </source>
</evidence>
<dbReference type="Gene3D" id="3.40.50.1820">
    <property type="entry name" value="alpha/beta hydrolase"/>
    <property type="match status" value="1"/>
</dbReference>
<gene>
    <name evidence="4" type="ORF">POL72_13885</name>
</gene>
<comment type="caution">
    <text evidence="4">The sequence shown here is derived from an EMBL/GenBank/DDBJ whole genome shotgun (WGS) entry which is preliminary data.</text>
</comment>